<feature type="signal peptide" evidence="2">
    <location>
        <begin position="1"/>
        <end position="20"/>
    </location>
</feature>
<protein>
    <recommendedName>
        <fullName evidence="5">Ig-like domain-containing protein</fullName>
    </recommendedName>
</protein>
<keyword evidence="2" id="KW-0732">Signal</keyword>
<evidence type="ECO:0000313" key="4">
    <source>
        <dbReference type="Proteomes" id="UP001166291"/>
    </source>
</evidence>
<evidence type="ECO:0000256" key="2">
    <source>
        <dbReference type="SAM" id="SignalP"/>
    </source>
</evidence>
<gene>
    <name evidence="3" type="ORF">KXJ70_16820</name>
</gene>
<reference evidence="3" key="1">
    <citation type="submission" date="2021-07" db="EMBL/GenBank/DDBJ databases">
        <title>Zhongshania sp. CAU 1632 isolated from seawater.</title>
        <authorList>
            <person name="Kim W."/>
        </authorList>
    </citation>
    <scope>NUCLEOTIDE SEQUENCE</scope>
    <source>
        <strain evidence="3">CAU 1632</strain>
    </source>
</reference>
<accession>A0ABS6VVV7</accession>
<evidence type="ECO:0000256" key="1">
    <source>
        <dbReference type="SAM" id="MobiDB-lite"/>
    </source>
</evidence>
<proteinExistence type="predicted"/>
<name>A0ABS6VVV7_9GAMM</name>
<feature type="chain" id="PRO_5046504279" description="Ig-like domain-containing protein" evidence="2">
    <location>
        <begin position="21"/>
        <end position="487"/>
    </location>
</feature>
<evidence type="ECO:0008006" key="5">
    <source>
        <dbReference type="Google" id="ProtNLM"/>
    </source>
</evidence>
<dbReference type="Proteomes" id="UP001166291">
    <property type="component" value="Unassembled WGS sequence"/>
</dbReference>
<dbReference type="RefSeq" id="WP_219044702.1">
    <property type="nucleotide sequence ID" value="NZ_JAHWDQ010000005.1"/>
</dbReference>
<sequence>MMKALCVTVLFCFLAGCASQSVYLGLNEGEGFYIPRTNSWVKSDDPNCIDPLDSGNNLCMINAVCIEGNCFDGVGTKRALNEDLTYRGHWYEGIPRGRYEVVFNGIKYEANYCDDDSPERHCKLYEYAKTGGATDGFIRFINGYYVGGVRGSWDGAHFPDGGRYRPYEEGVDAIDRKWVNAKFVFDNQEWEPNTIVAGMHNRVERIDRFTKEFMISVCRSDIKEDRNPKNCVVFYLDTRIGFGEPEYMTYTKANSLMTDIMKARLATDRARDRSKFSYKFRKALRSVFQATSNLSTYATPALSDVSKSMPTVDQTFSSHQNAISTIASSKQIDRSNSGSSNTSDVRPQQHQLGTRQGEAESTNHAAIESSDSGTVTTASSANNSTHIVCGGPFTVPAMNQVLGVAELNSGAASVDYQCPEGGTPVLEGNYNLQTGSINWLLAPSSYKKEQLRDAKGRPSGARVSWDAYRYECLCSAAGPTKSGGNQQ</sequence>
<comment type="caution">
    <text evidence="3">The sequence shown here is derived from an EMBL/GenBank/DDBJ whole genome shotgun (WGS) entry which is preliminary data.</text>
</comment>
<dbReference type="EMBL" id="JAHWDQ010000005">
    <property type="protein sequence ID" value="MBW2942462.1"/>
    <property type="molecule type" value="Genomic_DNA"/>
</dbReference>
<evidence type="ECO:0000313" key="3">
    <source>
        <dbReference type="EMBL" id="MBW2942462.1"/>
    </source>
</evidence>
<organism evidence="3 4">
    <name type="scientific">Zhongshania aquimaris</name>
    <dbReference type="NCBI Taxonomy" id="2857107"/>
    <lineage>
        <taxon>Bacteria</taxon>
        <taxon>Pseudomonadati</taxon>
        <taxon>Pseudomonadota</taxon>
        <taxon>Gammaproteobacteria</taxon>
        <taxon>Cellvibrionales</taxon>
        <taxon>Spongiibacteraceae</taxon>
        <taxon>Zhongshania</taxon>
    </lineage>
</organism>
<keyword evidence="4" id="KW-1185">Reference proteome</keyword>
<feature type="region of interest" description="Disordered" evidence="1">
    <location>
        <begin position="326"/>
        <end position="379"/>
    </location>
</feature>
<feature type="compositionally biased region" description="Polar residues" evidence="1">
    <location>
        <begin position="326"/>
        <end position="375"/>
    </location>
</feature>
<dbReference type="PROSITE" id="PS51257">
    <property type="entry name" value="PROKAR_LIPOPROTEIN"/>
    <property type="match status" value="1"/>
</dbReference>